<dbReference type="OrthoDB" id="5856944at2759"/>
<evidence type="ECO:0000313" key="1">
    <source>
        <dbReference type="EMBL" id="EGT50987.1"/>
    </source>
</evidence>
<keyword evidence="2" id="KW-1185">Reference proteome</keyword>
<sequence length="110" mass="12374">MTRPPPTPLLDSSRPLKYGVGMSIRVDGRVFLLLDYCRNNIDACSNGVPCPIRPGNNQVINLELDFSDTPAIINLLKNDKPYQLEYMLHDDVTKEDLCVIFQARALTHTS</sequence>
<proteinExistence type="predicted"/>
<dbReference type="PANTHER" id="PTHR35573:SF1">
    <property type="entry name" value="ML DOMAIN-CONTAINING PROTEIN"/>
    <property type="match status" value="1"/>
</dbReference>
<accession>G0N2P4</accession>
<gene>
    <name evidence="1" type="ORF">CAEBREN_21929</name>
</gene>
<dbReference type="STRING" id="135651.G0N2P4"/>
<dbReference type="EMBL" id="GL379831">
    <property type="protein sequence ID" value="EGT50987.1"/>
    <property type="molecule type" value="Genomic_DNA"/>
</dbReference>
<dbReference type="OMA" id="CRNNIDA"/>
<organism evidence="2">
    <name type="scientific">Caenorhabditis brenneri</name>
    <name type="common">Nematode worm</name>
    <dbReference type="NCBI Taxonomy" id="135651"/>
    <lineage>
        <taxon>Eukaryota</taxon>
        <taxon>Metazoa</taxon>
        <taxon>Ecdysozoa</taxon>
        <taxon>Nematoda</taxon>
        <taxon>Chromadorea</taxon>
        <taxon>Rhabditida</taxon>
        <taxon>Rhabditina</taxon>
        <taxon>Rhabditomorpha</taxon>
        <taxon>Rhabditoidea</taxon>
        <taxon>Rhabditidae</taxon>
        <taxon>Peloderinae</taxon>
        <taxon>Caenorhabditis</taxon>
    </lineage>
</organism>
<evidence type="ECO:0000313" key="2">
    <source>
        <dbReference type="Proteomes" id="UP000008068"/>
    </source>
</evidence>
<dbReference type="HOGENOM" id="CLU_2173224_0_0_1"/>
<dbReference type="eggNOG" id="ENOG502TH0G">
    <property type="taxonomic scope" value="Eukaryota"/>
</dbReference>
<dbReference type="PANTHER" id="PTHR35573">
    <property type="entry name" value="PROTEIN CBG22129"/>
    <property type="match status" value="1"/>
</dbReference>
<protein>
    <submittedName>
        <fullName evidence="1">Uncharacterized protein</fullName>
    </submittedName>
</protein>
<dbReference type="InParanoid" id="G0N2P4"/>
<reference evidence="2" key="1">
    <citation type="submission" date="2011-07" db="EMBL/GenBank/DDBJ databases">
        <authorList>
            <consortium name="Caenorhabditis brenneri Sequencing and Analysis Consortium"/>
            <person name="Wilson R.K."/>
        </authorList>
    </citation>
    <scope>NUCLEOTIDE SEQUENCE [LARGE SCALE GENOMIC DNA]</scope>
    <source>
        <strain evidence="2">PB2801</strain>
    </source>
</reference>
<dbReference type="Proteomes" id="UP000008068">
    <property type="component" value="Unassembled WGS sequence"/>
</dbReference>
<name>G0N2P4_CAEBE</name>
<dbReference type="AlphaFoldDB" id="G0N2P4"/>